<evidence type="ECO:0000256" key="1">
    <source>
        <dbReference type="SAM" id="MobiDB-lite"/>
    </source>
</evidence>
<name>A0A2W5SW04_ANCNO</name>
<feature type="non-terminal residue" evidence="3">
    <location>
        <position position="208"/>
    </location>
</feature>
<feature type="compositionally biased region" description="Pro residues" evidence="1">
    <location>
        <begin position="129"/>
        <end position="141"/>
    </location>
</feature>
<reference evidence="3 4" key="1">
    <citation type="submission" date="2017-08" db="EMBL/GenBank/DDBJ databases">
        <title>Infants hospitalized years apart are colonized by the same room-sourced microbial strains.</title>
        <authorList>
            <person name="Brooks B."/>
            <person name="Olm M.R."/>
            <person name="Firek B.A."/>
            <person name="Baker R."/>
            <person name="Thomas B.C."/>
            <person name="Morowitz M.J."/>
            <person name="Banfield J.F."/>
        </authorList>
    </citation>
    <scope>NUCLEOTIDE SEQUENCE [LARGE SCALE GENOMIC DNA]</scope>
    <source>
        <strain evidence="3">S2_005_001_R2_27</strain>
    </source>
</reference>
<organism evidence="3 4">
    <name type="scientific">Ancylobacter novellus</name>
    <name type="common">Thiobacillus novellus</name>
    <dbReference type="NCBI Taxonomy" id="921"/>
    <lineage>
        <taxon>Bacteria</taxon>
        <taxon>Pseudomonadati</taxon>
        <taxon>Pseudomonadota</taxon>
        <taxon>Alphaproteobacteria</taxon>
        <taxon>Hyphomicrobiales</taxon>
        <taxon>Xanthobacteraceae</taxon>
        <taxon>Ancylobacter</taxon>
    </lineage>
</organism>
<comment type="caution">
    <text evidence="3">The sequence shown here is derived from an EMBL/GenBank/DDBJ whole genome shotgun (WGS) entry which is preliminary data.</text>
</comment>
<dbReference type="AlphaFoldDB" id="A0A2W5SW04"/>
<feature type="region of interest" description="Disordered" evidence="1">
    <location>
        <begin position="119"/>
        <end position="188"/>
    </location>
</feature>
<sequence length="208" mass="21445">MLDSLSVSGGNGGLLLALGGVVVLAILVIVLRRRKKRGHHTLVAGHRLAVVDQIPIDEARRLVLIQRDDVQHLVILGGGSDFLVESGIGAVRAHDAGHPLGTVRQEVGAPVAAEPVVTRPASGADAAPATPPVASPPPKPAHTPFQTLRPPPGSEPARPRPAATARTEATGDAASPRASANPAEPGQRVAVKLDPFFAGMVDQLEETL</sequence>
<feature type="compositionally biased region" description="Low complexity" evidence="1">
    <location>
        <begin position="160"/>
        <end position="170"/>
    </location>
</feature>
<dbReference type="EMBL" id="QFQD01000112">
    <property type="protein sequence ID" value="PZQ78920.1"/>
    <property type="molecule type" value="Genomic_DNA"/>
</dbReference>
<accession>A0A2W5SW04</accession>
<feature type="transmembrane region" description="Helical" evidence="2">
    <location>
        <begin position="12"/>
        <end position="31"/>
    </location>
</feature>
<evidence type="ECO:0000256" key="2">
    <source>
        <dbReference type="SAM" id="Phobius"/>
    </source>
</evidence>
<keyword evidence="2" id="KW-0812">Transmembrane</keyword>
<proteinExistence type="predicted"/>
<evidence type="ECO:0008006" key="5">
    <source>
        <dbReference type="Google" id="ProtNLM"/>
    </source>
</evidence>
<gene>
    <name evidence="3" type="ORF">DI549_21575</name>
</gene>
<evidence type="ECO:0000313" key="3">
    <source>
        <dbReference type="EMBL" id="PZQ78920.1"/>
    </source>
</evidence>
<keyword evidence="2" id="KW-0472">Membrane</keyword>
<dbReference type="Proteomes" id="UP000248887">
    <property type="component" value="Unassembled WGS sequence"/>
</dbReference>
<protein>
    <recommendedName>
        <fullName evidence="5">Flagellar biosynthesis protein FliO</fullName>
    </recommendedName>
</protein>
<keyword evidence="2" id="KW-1133">Transmembrane helix</keyword>
<evidence type="ECO:0000313" key="4">
    <source>
        <dbReference type="Proteomes" id="UP000248887"/>
    </source>
</evidence>